<evidence type="ECO:0000256" key="1">
    <source>
        <dbReference type="SAM" id="MobiDB-lite"/>
    </source>
</evidence>
<dbReference type="EMBL" id="VSRR010000182">
    <property type="protein sequence ID" value="MPC11793.1"/>
    <property type="molecule type" value="Genomic_DNA"/>
</dbReference>
<comment type="caution">
    <text evidence="2">The sequence shown here is derived from an EMBL/GenBank/DDBJ whole genome shotgun (WGS) entry which is preliminary data.</text>
</comment>
<dbReference type="AlphaFoldDB" id="A0A5B7CWG3"/>
<feature type="region of interest" description="Disordered" evidence="1">
    <location>
        <begin position="125"/>
        <end position="150"/>
    </location>
</feature>
<name>A0A5B7CWG3_PORTR</name>
<proteinExistence type="predicted"/>
<feature type="compositionally biased region" description="Pro residues" evidence="1">
    <location>
        <begin position="74"/>
        <end position="93"/>
    </location>
</feature>
<dbReference type="OrthoDB" id="6581954at2759"/>
<sequence>MTDGRQQRAPTREPWCRAARPAPRPTLTAPRPGEPRSRRWRACRERRALYVAAPRRSATAATATMSTSGANNPPAAPEAAPSPGPPAQAPPSPSSHSADEDVTPPPGAVTELRLVGGGRVVTRLAPHSPACPLLPRDDGYHSSDSTPKTSGETRCLVCTLSCHPLTLSQRLSLHPSTPLLLSHVLTVTLAIRPTSFPRPRRSMSPWLSHTRLFFTTWFILIHKLYSISYPKE</sequence>
<dbReference type="Proteomes" id="UP000324222">
    <property type="component" value="Unassembled WGS sequence"/>
</dbReference>
<feature type="compositionally biased region" description="Low complexity" evidence="1">
    <location>
        <begin position="52"/>
        <end position="73"/>
    </location>
</feature>
<feature type="compositionally biased region" description="Low complexity" evidence="1">
    <location>
        <begin position="17"/>
        <end position="31"/>
    </location>
</feature>
<feature type="compositionally biased region" description="Basic and acidic residues" evidence="1">
    <location>
        <begin position="33"/>
        <end position="48"/>
    </location>
</feature>
<feature type="region of interest" description="Disordered" evidence="1">
    <location>
        <begin position="1"/>
        <end position="110"/>
    </location>
</feature>
<evidence type="ECO:0000313" key="2">
    <source>
        <dbReference type="EMBL" id="MPC11793.1"/>
    </source>
</evidence>
<evidence type="ECO:0000313" key="3">
    <source>
        <dbReference type="Proteomes" id="UP000324222"/>
    </source>
</evidence>
<keyword evidence="3" id="KW-1185">Reference proteome</keyword>
<accession>A0A5B7CWG3</accession>
<gene>
    <name evidence="2" type="ORF">E2C01_004468</name>
</gene>
<reference evidence="2 3" key="1">
    <citation type="submission" date="2019-05" db="EMBL/GenBank/DDBJ databases">
        <title>Another draft genome of Portunus trituberculatus and its Hox gene families provides insights of decapod evolution.</title>
        <authorList>
            <person name="Jeong J.-H."/>
            <person name="Song I."/>
            <person name="Kim S."/>
            <person name="Choi T."/>
            <person name="Kim D."/>
            <person name="Ryu S."/>
            <person name="Kim W."/>
        </authorList>
    </citation>
    <scope>NUCLEOTIDE SEQUENCE [LARGE SCALE GENOMIC DNA]</scope>
    <source>
        <tissue evidence="2">Muscle</tissue>
    </source>
</reference>
<protein>
    <submittedName>
        <fullName evidence="2">Uncharacterized protein</fullName>
    </submittedName>
</protein>
<organism evidence="2 3">
    <name type="scientific">Portunus trituberculatus</name>
    <name type="common">Swimming crab</name>
    <name type="synonym">Neptunus trituberculatus</name>
    <dbReference type="NCBI Taxonomy" id="210409"/>
    <lineage>
        <taxon>Eukaryota</taxon>
        <taxon>Metazoa</taxon>
        <taxon>Ecdysozoa</taxon>
        <taxon>Arthropoda</taxon>
        <taxon>Crustacea</taxon>
        <taxon>Multicrustacea</taxon>
        <taxon>Malacostraca</taxon>
        <taxon>Eumalacostraca</taxon>
        <taxon>Eucarida</taxon>
        <taxon>Decapoda</taxon>
        <taxon>Pleocyemata</taxon>
        <taxon>Brachyura</taxon>
        <taxon>Eubrachyura</taxon>
        <taxon>Portunoidea</taxon>
        <taxon>Portunidae</taxon>
        <taxon>Portuninae</taxon>
        <taxon>Portunus</taxon>
    </lineage>
</organism>